<dbReference type="KEGG" id="aoce:118471748"/>
<keyword evidence="1" id="KW-0175">Coiled coil</keyword>
<protein>
    <submittedName>
        <fullName evidence="3">Uncharacterized protein</fullName>
    </submittedName>
</protein>
<dbReference type="Ensembl" id="ENSAOCT00000029418.2">
    <property type="protein sequence ID" value="ENSAOCP00000009420.2"/>
    <property type="gene ID" value="ENSAOCG00000013539.2"/>
</dbReference>
<keyword evidence="4" id="KW-1185">Reference proteome</keyword>
<proteinExistence type="predicted"/>
<evidence type="ECO:0000313" key="4">
    <source>
        <dbReference type="Proteomes" id="UP001501940"/>
    </source>
</evidence>
<evidence type="ECO:0000256" key="2">
    <source>
        <dbReference type="SAM" id="SignalP"/>
    </source>
</evidence>
<organism evidence="3 4">
    <name type="scientific">Amphiprion ocellaris</name>
    <name type="common">Clown anemonefish</name>
    <dbReference type="NCBI Taxonomy" id="80972"/>
    <lineage>
        <taxon>Eukaryota</taxon>
        <taxon>Metazoa</taxon>
        <taxon>Chordata</taxon>
        <taxon>Craniata</taxon>
        <taxon>Vertebrata</taxon>
        <taxon>Euteleostomi</taxon>
        <taxon>Actinopterygii</taxon>
        <taxon>Neopterygii</taxon>
        <taxon>Teleostei</taxon>
        <taxon>Neoteleostei</taxon>
        <taxon>Acanthomorphata</taxon>
        <taxon>Ovalentaria</taxon>
        <taxon>Pomacentridae</taxon>
        <taxon>Amphiprion</taxon>
    </lineage>
</organism>
<reference evidence="3" key="3">
    <citation type="submission" date="2025-09" db="UniProtKB">
        <authorList>
            <consortium name="Ensembl"/>
        </authorList>
    </citation>
    <scope>IDENTIFICATION</scope>
</reference>
<dbReference type="GeneID" id="118471748"/>
<feature type="signal peptide" evidence="2">
    <location>
        <begin position="1"/>
        <end position="19"/>
    </location>
</feature>
<sequence>MKLAVALVVLSVTVMVVMIAQTLRQELTLRELKTRISASASEVKMKEEAIVEVKVKLQELKQSLMSLETKVEEVKKRKTDAENSEQELLTSLQTCNTQREQTKVKHSDLAESVNKLKADHEEAKSKAQHDIQNLKQQILDRDKAVCAFADTTKDEARRLCGL</sequence>
<name>A0A3Q1B673_AMPOC</name>
<accession>A0A3Q1B673</accession>
<dbReference type="GeneTree" id="ENSGT00390000015721"/>
<evidence type="ECO:0000256" key="1">
    <source>
        <dbReference type="SAM" id="Coils"/>
    </source>
</evidence>
<keyword evidence="2" id="KW-0732">Signal</keyword>
<dbReference type="Proteomes" id="UP001501940">
    <property type="component" value="Chromosome 9"/>
</dbReference>
<dbReference type="AlphaFoldDB" id="A0A3Q1B673"/>
<feature type="chain" id="PRO_5043938253" evidence="2">
    <location>
        <begin position="20"/>
        <end position="162"/>
    </location>
</feature>
<dbReference type="RefSeq" id="XP_035813878.2">
    <property type="nucleotide sequence ID" value="XM_035957985.2"/>
</dbReference>
<reference evidence="3 4" key="1">
    <citation type="submission" date="2022-01" db="EMBL/GenBank/DDBJ databases">
        <title>A chromosome-scale genome assembly of the false clownfish, Amphiprion ocellaris.</title>
        <authorList>
            <person name="Ryu T."/>
        </authorList>
    </citation>
    <scope>NUCLEOTIDE SEQUENCE [LARGE SCALE GENOMIC DNA]</scope>
</reference>
<dbReference type="OMA" id="RNQMVES"/>
<feature type="coiled-coil region" evidence="1">
    <location>
        <begin position="43"/>
        <end position="137"/>
    </location>
</feature>
<evidence type="ECO:0000313" key="3">
    <source>
        <dbReference type="Ensembl" id="ENSAOCP00000009420.2"/>
    </source>
</evidence>
<dbReference type="Gene3D" id="1.10.287.1490">
    <property type="match status" value="1"/>
</dbReference>
<reference evidence="3" key="2">
    <citation type="submission" date="2025-08" db="UniProtKB">
        <authorList>
            <consortium name="Ensembl"/>
        </authorList>
    </citation>
    <scope>IDENTIFICATION</scope>
</reference>